<feature type="domain" description="Cation/H+ exchanger transmembrane" evidence="8">
    <location>
        <begin position="14"/>
        <end position="367"/>
    </location>
</feature>
<feature type="transmembrane region" description="Helical" evidence="7">
    <location>
        <begin position="181"/>
        <end position="203"/>
    </location>
</feature>
<name>A0A840QMQ5_9BACI</name>
<accession>A0A840QMQ5</accession>
<keyword evidence="5 7" id="KW-1133">Transmembrane helix</keyword>
<dbReference type="AlphaFoldDB" id="A0A840QMQ5"/>
<feature type="transmembrane region" description="Helical" evidence="7">
    <location>
        <begin position="145"/>
        <end position="169"/>
    </location>
</feature>
<dbReference type="InterPro" id="IPR038770">
    <property type="entry name" value="Na+/solute_symporter_sf"/>
</dbReference>
<dbReference type="InterPro" id="IPR006153">
    <property type="entry name" value="Cation/H_exchanger_TM"/>
</dbReference>
<feature type="transmembrane region" description="Helical" evidence="7">
    <location>
        <begin position="55"/>
        <end position="74"/>
    </location>
</feature>
<dbReference type="Pfam" id="PF00999">
    <property type="entry name" value="Na_H_Exchanger"/>
    <property type="match status" value="1"/>
</dbReference>
<dbReference type="GO" id="GO:0015297">
    <property type="term" value="F:antiporter activity"/>
    <property type="evidence" value="ECO:0007669"/>
    <property type="project" value="InterPro"/>
</dbReference>
<dbReference type="Gene3D" id="1.20.1530.20">
    <property type="match status" value="1"/>
</dbReference>
<evidence type="ECO:0000256" key="7">
    <source>
        <dbReference type="SAM" id="Phobius"/>
    </source>
</evidence>
<dbReference type="PANTHER" id="PTHR42751:SF6">
    <property type="entry name" value="CONSERVED INTEGRAL MEMBRANE TRANSPORT PROTEIN-RELATED"/>
    <property type="match status" value="1"/>
</dbReference>
<reference evidence="9 10" key="1">
    <citation type="submission" date="2020-08" db="EMBL/GenBank/DDBJ databases">
        <title>Genomic Encyclopedia of Type Strains, Phase IV (KMG-IV): sequencing the most valuable type-strain genomes for metagenomic binning, comparative biology and taxonomic classification.</title>
        <authorList>
            <person name="Goeker M."/>
        </authorList>
    </citation>
    <scope>NUCLEOTIDE SEQUENCE [LARGE SCALE GENOMIC DNA]</scope>
    <source>
        <strain evidence="9 10">DSM 24696</strain>
    </source>
</reference>
<dbReference type="EMBL" id="JACHHB010000003">
    <property type="protein sequence ID" value="MBB5172638.1"/>
    <property type="molecule type" value="Genomic_DNA"/>
</dbReference>
<keyword evidence="6 7" id="KW-0472">Membrane</keyword>
<evidence type="ECO:0000256" key="4">
    <source>
        <dbReference type="ARBA" id="ARBA00022692"/>
    </source>
</evidence>
<evidence type="ECO:0000313" key="9">
    <source>
        <dbReference type="EMBL" id="MBB5172638.1"/>
    </source>
</evidence>
<organism evidence="9 10">
    <name type="scientific">Texcoconibacillus texcoconensis</name>
    <dbReference type="NCBI Taxonomy" id="1095777"/>
    <lineage>
        <taxon>Bacteria</taxon>
        <taxon>Bacillati</taxon>
        <taxon>Bacillota</taxon>
        <taxon>Bacilli</taxon>
        <taxon>Bacillales</taxon>
        <taxon>Bacillaceae</taxon>
        <taxon>Texcoconibacillus</taxon>
    </lineage>
</organism>
<evidence type="ECO:0000313" key="10">
    <source>
        <dbReference type="Proteomes" id="UP000551878"/>
    </source>
</evidence>
<dbReference type="RefSeq" id="WP_343043322.1">
    <property type="nucleotide sequence ID" value="NZ_JACHHB010000003.1"/>
</dbReference>
<gene>
    <name evidence="9" type="ORF">HNQ41_000782</name>
</gene>
<dbReference type="Proteomes" id="UP000551878">
    <property type="component" value="Unassembled WGS sequence"/>
</dbReference>
<dbReference type="PANTHER" id="PTHR42751">
    <property type="entry name" value="SODIUM/HYDROGEN EXCHANGER FAMILY/TRKA DOMAIN PROTEIN"/>
    <property type="match status" value="1"/>
</dbReference>
<comment type="subcellular location">
    <subcellularLocation>
        <location evidence="1">Membrane</location>
        <topology evidence="1">Multi-pass membrane protein</topology>
    </subcellularLocation>
</comment>
<protein>
    <submittedName>
        <fullName evidence="9">CPA2 family monovalent cation:H+ antiporter-2</fullName>
    </submittedName>
</protein>
<feature type="transmembrane region" description="Helical" evidence="7">
    <location>
        <begin position="347"/>
        <end position="369"/>
    </location>
</feature>
<keyword evidence="4 7" id="KW-0812">Transmembrane</keyword>
<evidence type="ECO:0000256" key="3">
    <source>
        <dbReference type="ARBA" id="ARBA00022448"/>
    </source>
</evidence>
<feature type="transmembrane region" description="Helical" evidence="7">
    <location>
        <begin position="6"/>
        <end position="26"/>
    </location>
</feature>
<keyword evidence="10" id="KW-1185">Reference proteome</keyword>
<evidence type="ECO:0000256" key="2">
    <source>
        <dbReference type="ARBA" id="ARBA00005551"/>
    </source>
</evidence>
<feature type="transmembrane region" description="Helical" evidence="7">
    <location>
        <begin position="86"/>
        <end position="108"/>
    </location>
</feature>
<evidence type="ECO:0000256" key="5">
    <source>
        <dbReference type="ARBA" id="ARBA00022989"/>
    </source>
</evidence>
<dbReference type="GO" id="GO:0016020">
    <property type="term" value="C:membrane"/>
    <property type="evidence" value="ECO:0007669"/>
    <property type="project" value="UniProtKB-SubCell"/>
</dbReference>
<feature type="transmembrane region" description="Helical" evidence="7">
    <location>
        <begin position="290"/>
        <end position="310"/>
    </location>
</feature>
<comment type="similarity">
    <text evidence="2">Belongs to the monovalent cation:proton antiporter 2 (CPA2) transporter (TC 2.A.37) family.</text>
</comment>
<dbReference type="GO" id="GO:1902600">
    <property type="term" value="P:proton transmembrane transport"/>
    <property type="evidence" value="ECO:0007669"/>
    <property type="project" value="InterPro"/>
</dbReference>
<comment type="caution">
    <text evidence="9">The sequence shown here is derived from an EMBL/GenBank/DDBJ whole genome shotgun (WGS) entry which is preliminary data.</text>
</comment>
<sequence>MALEMPEMFGAGLLLLLMGIFGFIGAKFKIPEVVIYILLGFSLSGWLSGNDMLHFIGEVGIVLLFFMLGMEFPIKELIKIAKKVTPAGTIDVILSFGVTSGICLLAGIDLLMSMIIGGVVYATSSSITMKMLESSKRTANPESEFMLGVLIFEDLVAPVMVAIFVALTAGEDITVTSMSLLGLQVVGLIVLAICLGHFIFSKLGPFFIRHLHQDVFILFVVSIALSYGGLALYFELSEVLGAFLAGIIVAEARRTHELEGLMLPLRDLTLPLFFVYFGTSIDLSEGIPMIGLLIAVFIWSVIAKLVVGYYGGQWYGLSKKVALRAGLSFTQRGEFSIIMASLATTEIMAFSSVYILISAMFGIVLFSYAPKISKKLFGNGKGKSGKSHVPEG</sequence>
<evidence type="ECO:0000256" key="6">
    <source>
        <dbReference type="ARBA" id="ARBA00023136"/>
    </source>
</evidence>
<evidence type="ECO:0000256" key="1">
    <source>
        <dbReference type="ARBA" id="ARBA00004141"/>
    </source>
</evidence>
<feature type="transmembrane region" description="Helical" evidence="7">
    <location>
        <begin position="215"/>
        <end position="234"/>
    </location>
</feature>
<proteinExistence type="inferred from homology"/>
<evidence type="ECO:0000259" key="8">
    <source>
        <dbReference type="Pfam" id="PF00999"/>
    </source>
</evidence>
<keyword evidence="3" id="KW-0813">Transport</keyword>